<dbReference type="PANTHER" id="PTHR44591">
    <property type="entry name" value="STRESS RESPONSE REGULATOR PROTEIN 1"/>
    <property type="match status" value="1"/>
</dbReference>
<keyword evidence="1 2" id="KW-0597">Phosphoprotein</keyword>
<comment type="caution">
    <text evidence="4">The sequence shown here is derived from an EMBL/GenBank/DDBJ whole genome shotgun (WGS) entry which is preliminary data.</text>
</comment>
<sequence length="105" mass="11524">MNESSGENAPDCLESGLSVLLVDDQPFVGEVIRRALRSEHDINLHVCTDAHRAMAVARDVKPTVILQDLVMPEIDGLDLVRAWRADAETARVPIIVLSAKEEPIV</sequence>
<dbReference type="InterPro" id="IPR001789">
    <property type="entry name" value="Sig_transdc_resp-reg_receiver"/>
</dbReference>
<dbReference type="InterPro" id="IPR050595">
    <property type="entry name" value="Bact_response_regulator"/>
</dbReference>
<dbReference type="PROSITE" id="PS50110">
    <property type="entry name" value="RESPONSE_REGULATORY"/>
    <property type="match status" value="1"/>
</dbReference>
<dbReference type="Pfam" id="PF00072">
    <property type="entry name" value="Response_reg"/>
    <property type="match status" value="1"/>
</dbReference>
<evidence type="ECO:0000256" key="2">
    <source>
        <dbReference type="PROSITE-ProRule" id="PRU00169"/>
    </source>
</evidence>
<evidence type="ECO:0000256" key="1">
    <source>
        <dbReference type="ARBA" id="ARBA00022553"/>
    </source>
</evidence>
<dbReference type="PANTHER" id="PTHR44591:SF3">
    <property type="entry name" value="RESPONSE REGULATORY DOMAIN-CONTAINING PROTEIN"/>
    <property type="match status" value="1"/>
</dbReference>
<reference evidence="4 5" key="1">
    <citation type="submission" date="2008-03" db="EMBL/GenBank/DDBJ databases">
        <title>Sequencing of the draft genome and assembly of Burkholderia ambifaria MEX-5.</title>
        <authorList>
            <consortium name="US DOE Joint Genome Institute (JGI-PGF)"/>
            <person name="Copeland A."/>
            <person name="Lucas S."/>
            <person name="Lapidus A."/>
            <person name="Glavina del Rio T."/>
            <person name="Dalin E."/>
            <person name="Tice H."/>
            <person name="Bruce D."/>
            <person name="Goodwin L."/>
            <person name="Pitluck S."/>
            <person name="Larimer F."/>
            <person name="Land M.L."/>
            <person name="Hauser L."/>
            <person name="Tiedje J."/>
            <person name="Richardson P."/>
        </authorList>
    </citation>
    <scope>NUCLEOTIDE SEQUENCE [LARGE SCALE GENOMIC DNA]</scope>
    <source>
        <strain evidence="4 5">MEX-5</strain>
    </source>
</reference>
<name>B1SYC1_9BURK</name>
<feature type="modified residue" description="4-aspartylphosphate" evidence="2">
    <location>
        <position position="68"/>
    </location>
</feature>
<dbReference type="GO" id="GO:0000160">
    <property type="term" value="P:phosphorelay signal transduction system"/>
    <property type="evidence" value="ECO:0007669"/>
    <property type="project" value="InterPro"/>
</dbReference>
<feature type="domain" description="Response regulatory" evidence="3">
    <location>
        <begin position="18"/>
        <end position="105"/>
    </location>
</feature>
<evidence type="ECO:0000313" key="5">
    <source>
        <dbReference type="Proteomes" id="UP000004814"/>
    </source>
</evidence>
<organism evidence="4 5">
    <name type="scientific">Burkholderia ambifaria MEX-5</name>
    <dbReference type="NCBI Taxonomy" id="396597"/>
    <lineage>
        <taxon>Bacteria</taxon>
        <taxon>Pseudomonadati</taxon>
        <taxon>Pseudomonadota</taxon>
        <taxon>Betaproteobacteria</taxon>
        <taxon>Burkholderiales</taxon>
        <taxon>Burkholderiaceae</taxon>
        <taxon>Burkholderia</taxon>
        <taxon>Burkholderia cepacia complex</taxon>
    </lineage>
</organism>
<proteinExistence type="predicted"/>
<dbReference type="EMBL" id="ABLK01000010">
    <property type="protein sequence ID" value="EDT43650.1"/>
    <property type="molecule type" value="Genomic_DNA"/>
</dbReference>
<accession>B1SYC1</accession>
<protein>
    <submittedName>
        <fullName evidence="4">Response regulator receiver protein</fullName>
    </submittedName>
</protein>
<dbReference type="Proteomes" id="UP000004814">
    <property type="component" value="Unassembled WGS sequence"/>
</dbReference>
<dbReference type="AlphaFoldDB" id="B1SYC1"/>
<gene>
    <name evidence="4" type="ORF">BamMEX5DRAFT_0537</name>
</gene>
<evidence type="ECO:0000313" key="4">
    <source>
        <dbReference type="EMBL" id="EDT43650.1"/>
    </source>
</evidence>
<dbReference type="SUPFAM" id="SSF52172">
    <property type="entry name" value="CheY-like"/>
    <property type="match status" value="1"/>
</dbReference>
<dbReference type="InterPro" id="IPR011006">
    <property type="entry name" value="CheY-like_superfamily"/>
</dbReference>
<dbReference type="PATRIC" id="fig|396597.7.peg.7860"/>
<evidence type="ECO:0000259" key="3">
    <source>
        <dbReference type="PROSITE" id="PS50110"/>
    </source>
</evidence>
<dbReference type="Gene3D" id="3.40.50.2300">
    <property type="match status" value="1"/>
</dbReference>